<dbReference type="NCBIfam" id="TIGR01934">
    <property type="entry name" value="MenG_MenH_UbiE"/>
    <property type="match status" value="1"/>
</dbReference>
<dbReference type="SUPFAM" id="SSF53335">
    <property type="entry name" value="S-adenosyl-L-methionine-dependent methyltransferases"/>
    <property type="match status" value="1"/>
</dbReference>
<name>A0A0C2MN73_9RICK</name>
<accession>A0A0C2MN73</accession>
<dbReference type="Pfam" id="PF01209">
    <property type="entry name" value="Ubie_methyltran"/>
    <property type="match status" value="1"/>
</dbReference>
<dbReference type="PANTHER" id="PTHR43591">
    <property type="entry name" value="METHYLTRANSFERASE"/>
    <property type="match status" value="1"/>
</dbReference>
<dbReference type="GO" id="GO:0032259">
    <property type="term" value="P:methylation"/>
    <property type="evidence" value="ECO:0007669"/>
    <property type="project" value="UniProtKB-KW"/>
</dbReference>
<evidence type="ECO:0000256" key="5">
    <source>
        <dbReference type="ARBA" id="ARBA00022691"/>
    </source>
</evidence>
<comment type="caution">
    <text evidence="7">The sequence shown here is derived from an EMBL/GenBank/DDBJ whole genome shotgun (WGS) entry which is preliminary data.</text>
</comment>
<keyword evidence="2 6" id="KW-0489">Methyltransferase</keyword>
<keyword evidence="4 6" id="KW-0831">Ubiquinone biosynthesis</keyword>
<evidence type="ECO:0000256" key="6">
    <source>
        <dbReference type="HAMAP-Rule" id="MF_01813"/>
    </source>
</evidence>
<dbReference type="FunFam" id="3.40.50.150:FF:000250">
    <property type="entry name" value="Ubiquinone/menaquinone biosynthesis C-methyltransferase UbiE"/>
    <property type="match status" value="1"/>
</dbReference>
<dbReference type="InterPro" id="IPR023576">
    <property type="entry name" value="UbiE/COQ5_MeTrFase_CS"/>
</dbReference>
<sequence length="248" mass="28341">MNQTNFGFKKVDYTKKQGLVNSVFSNVADKYDLMNDLMSFGLHRLWKDEFIRQIPNLNSHILDVASGSGDIALKLAKKARDRGNNIALTLSDINEEMLKNAKKKAIDINLFQNLKFTVASAEELPFSDNSFDYYTIAFGIRNVPDINKALKEAYRVLKPMGKFICLEFSKVKESYFKYFYKFYSFSIIPTIGQAITGNKEAYEYLVESIELFPSQDEFRIMIKEAGFEEVGYKNLSGGIVAIHSAYKI</sequence>
<dbReference type="InterPro" id="IPR029063">
    <property type="entry name" value="SAM-dependent_MTases_sf"/>
</dbReference>
<dbReference type="InterPro" id="IPR004033">
    <property type="entry name" value="UbiE/COQ5_MeTrFase"/>
</dbReference>
<keyword evidence="1 6" id="KW-0474">Menaquinone biosynthesis</keyword>
<evidence type="ECO:0000256" key="2">
    <source>
        <dbReference type="ARBA" id="ARBA00022603"/>
    </source>
</evidence>
<comment type="similarity">
    <text evidence="6">Belongs to the class I-like SAM-binding methyltransferase superfamily. MenG/UbiE family.</text>
</comment>
<evidence type="ECO:0000313" key="7">
    <source>
        <dbReference type="EMBL" id="KIJ88661.1"/>
    </source>
</evidence>
<comment type="pathway">
    <text evidence="6">Quinol/quinone metabolism; menaquinone biosynthesis; menaquinol from 1,4-dihydroxy-2-naphthoate: step 2/2.</text>
</comment>
<feature type="binding site" evidence="6">
    <location>
        <position position="68"/>
    </location>
    <ligand>
        <name>S-adenosyl-L-methionine</name>
        <dbReference type="ChEBI" id="CHEBI:59789"/>
    </ligand>
</feature>
<keyword evidence="7" id="KW-0830">Ubiquinone</keyword>
<dbReference type="PANTHER" id="PTHR43591:SF24">
    <property type="entry name" value="2-METHOXY-6-POLYPRENYL-1,4-BENZOQUINOL METHYLASE, MITOCHONDRIAL"/>
    <property type="match status" value="1"/>
</dbReference>
<dbReference type="Gene3D" id="3.40.50.150">
    <property type="entry name" value="Vaccinia Virus protein VP39"/>
    <property type="match status" value="1"/>
</dbReference>
<keyword evidence="3 6" id="KW-0808">Transferase</keyword>
<keyword evidence="8" id="KW-1185">Reference proteome</keyword>
<dbReference type="RefSeq" id="WP_041078910.1">
    <property type="nucleotide sequence ID" value="NZ_JWSW01000033.1"/>
</dbReference>
<dbReference type="UniPathway" id="UPA00079">
    <property type="reaction ID" value="UER00169"/>
</dbReference>
<gene>
    <name evidence="6 7" type="primary">ubiE</name>
    <name evidence="7" type="ORF">SB78_04415</name>
</gene>
<dbReference type="GO" id="GO:0009234">
    <property type="term" value="P:menaquinone biosynthetic process"/>
    <property type="evidence" value="ECO:0007669"/>
    <property type="project" value="UniProtKB-UniRule"/>
</dbReference>
<evidence type="ECO:0000313" key="8">
    <source>
        <dbReference type="Proteomes" id="UP000031952"/>
    </source>
</evidence>
<dbReference type="GO" id="GO:0043770">
    <property type="term" value="F:demethylmenaquinone methyltransferase activity"/>
    <property type="evidence" value="ECO:0007669"/>
    <property type="project" value="UniProtKB-UniRule"/>
</dbReference>
<comment type="function">
    <text evidence="6">Methyltransferase required for the conversion of demethylmenaquinol (DMKH2) to menaquinol (MKH2) and the conversion of 2-polyprenyl-6-methoxy-1,4-benzoquinol (DDMQH2) to 2-polyprenyl-3-methyl-6-methoxy-1,4-benzoquinol (DMQH2).</text>
</comment>
<comment type="caution">
    <text evidence="6">Lacks conserved residue(s) required for the propagation of feature annotation.</text>
</comment>
<dbReference type="CDD" id="cd02440">
    <property type="entry name" value="AdoMet_MTases"/>
    <property type="match status" value="1"/>
</dbReference>
<organism evidence="7 8">
    <name type="scientific">Rickettsia asembonensis</name>
    <dbReference type="NCBI Taxonomy" id="1068590"/>
    <lineage>
        <taxon>Bacteria</taxon>
        <taxon>Pseudomonadati</taxon>
        <taxon>Pseudomonadota</taxon>
        <taxon>Alphaproteobacteria</taxon>
        <taxon>Rickettsiales</taxon>
        <taxon>Rickettsiaceae</taxon>
        <taxon>Rickettsieae</taxon>
        <taxon>Rickettsia</taxon>
        <taxon>spotted fever group</taxon>
    </lineage>
</organism>
<dbReference type="PROSITE" id="PS01183">
    <property type="entry name" value="UBIE_1"/>
    <property type="match status" value="1"/>
</dbReference>
<dbReference type="EC" id="2.1.1.201" evidence="6"/>
<dbReference type="NCBIfam" id="NF001242">
    <property type="entry name" value="PRK00216.1-3"/>
    <property type="match status" value="1"/>
</dbReference>
<feature type="binding site" evidence="6">
    <location>
        <position position="92"/>
    </location>
    <ligand>
        <name>S-adenosyl-L-methionine</name>
        <dbReference type="ChEBI" id="CHEBI:59789"/>
    </ligand>
</feature>
<evidence type="ECO:0000256" key="4">
    <source>
        <dbReference type="ARBA" id="ARBA00022688"/>
    </source>
</evidence>
<dbReference type="EMBL" id="JWSW01000033">
    <property type="protein sequence ID" value="KIJ88661.1"/>
    <property type="molecule type" value="Genomic_DNA"/>
</dbReference>
<evidence type="ECO:0000256" key="1">
    <source>
        <dbReference type="ARBA" id="ARBA00022428"/>
    </source>
</evidence>
<dbReference type="PROSITE" id="PS01184">
    <property type="entry name" value="UBIE_2"/>
    <property type="match status" value="1"/>
</dbReference>
<dbReference type="PROSITE" id="PS51608">
    <property type="entry name" value="SAM_MT_UBIE"/>
    <property type="match status" value="1"/>
</dbReference>
<dbReference type="GO" id="GO:0009060">
    <property type="term" value="P:aerobic respiration"/>
    <property type="evidence" value="ECO:0007669"/>
    <property type="project" value="UniProtKB-UniRule"/>
</dbReference>
<comment type="catalytic activity">
    <reaction evidence="6">
        <text>a 2-demethylmenaquinol + S-adenosyl-L-methionine = a menaquinol + S-adenosyl-L-homocysteine + H(+)</text>
        <dbReference type="Rhea" id="RHEA:42640"/>
        <dbReference type="Rhea" id="RHEA-COMP:9539"/>
        <dbReference type="Rhea" id="RHEA-COMP:9563"/>
        <dbReference type="ChEBI" id="CHEBI:15378"/>
        <dbReference type="ChEBI" id="CHEBI:18151"/>
        <dbReference type="ChEBI" id="CHEBI:55437"/>
        <dbReference type="ChEBI" id="CHEBI:57856"/>
        <dbReference type="ChEBI" id="CHEBI:59789"/>
        <dbReference type="EC" id="2.1.1.163"/>
    </reaction>
</comment>
<dbReference type="UniPathway" id="UPA00232"/>
<keyword evidence="5 6" id="KW-0949">S-adenosyl-L-methionine</keyword>
<dbReference type="AlphaFoldDB" id="A0A0C2MN73"/>
<protein>
    <recommendedName>
        <fullName evidence="6">Ubiquinone/menaquinone biosynthesis C-methyltransferase UbiE</fullName>
        <ecNumber evidence="6">2.1.1.163</ecNumber>
        <ecNumber evidence="6">2.1.1.201</ecNumber>
    </recommendedName>
    <alternativeName>
        <fullName evidence="6">2-methoxy-6-polyprenyl-1,4-benzoquinol methylase</fullName>
    </alternativeName>
    <alternativeName>
        <fullName evidence="6">Demethylmenaquinone methyltransferase</fullName>
    </alternativeName>
</protein>
<dbReference type="NCBIfam" id="NF001244">
    <property type="entry name" value="PRK00216.1-5"/>
    <property type="match status" value="1"/>
</dbReference>
<comment type="pathway">
    <text evidence="6">Cofactor biosynthesis; ubiquinone biosynthesis.</text>
</comment>
<evidence type="ECO:0000256" key="3">
    <source>
        <dbReference type="ARBA" id="ARBA00022679"/>
    </source>
</evidence>
<dbReference type="Proteomes" id="UP000031952">
    <property type="component" value="Unassembled WGS sequence"/>
</dbReference>
<dbReference type="EC" id="2.1.1.163" evidence="6"/>
<dbReference type="GO" id="GO:0008425">
    <property type="term" value="F:2-methoxy-6-polyprenyl-1,4-benzoquinol methyltransferase activity"/>
    <property type="evidence" value="ECO:0007669"/>
    <property type="project" value="UniProtKB-UniRule"/>
</dbReference>
<reference evidence="7 8" key="1">
    <citation type="submission" date="2014-12" db="EMBL/GenBank/DDBJ databases">
        <title>Whole genome sequence of Candidatus Rickettsia asemboensis strain NMRCii isolated from cat fleas in west Kenya.</title>
        <authorList>
            <person name="Jima D."/>
            <person name="Luce-Fedrow A."/>
            <person name="Yang Y."/>
            <person name="Maina A.N."/>
            <person name="Snesrud E.C."/>
            <person name="Jarman R.G."/>
            <person name="Richards A.L."/>
            <person name="Hang J."/>
        </authorList>
    </citation>
    <scope>NUCLEOTIDE SEQUENCE [LARGE SCALE GENOMIC DNA]</scope>
    <source>
        <strain evidence="7 8">NMRCii</strain>
    </source>
</reference>
<dbReference type="HAMAP" id="MF_01813">
    <property type="entry name" value="MenG_UbiE_methyltr"/>
    <property type="match status" value="1"/>
</dbReference>
<comment type="catalytic activity">
    <reaction evidence="6">
        <text>a 2-methoxy-6-(all-trans-polyprenyl)benzene-1,4-diol + S-adenosyl-L-methionine = a 5-methoxy-2-methyl-3-(all-trans-polyprenyl)benzene-1,4-diol + S-adenosyl-L-homocysteine + H(+)</text>
        <dbReference type="Rhea" id="RHEA:28286"/>
        <dbReference type="Rhea" id="RHEA-COMP:10858"/>
        <dbReference type="Rhea" id="RHEA-COMP:10859"/>
        <dbReference type="ChEBI" id="CHEBI:15378"/>
        <dbReference type="ChEBI" id="CHEBI:57856"/>
        <dbReference type="ChEBI" id="CHEBI:59789"/>
        <dbReference type="ChEBI" id="CHEBI:84166"/>
        <dbReference type="ChEBI" id="CHEBI:84167"/>
        <dbReference type="EC" id="2.1.1.201"/>
    </reaction>
</comment>
<proteinExistence type="inferred from homology"/>